<organism evidence="2 3">
    <name type="scientific">Necator americanus</name>
    <name type="common">Human hookworm</name>
    <dbReference type="NCBI Taxonomy" id="51031"/>
    <lineage>
        <taxon>Eukaryota</taxon>
        <taxon>Metazoa</taxon>
        <taxon>Ecdysozoa</taxon>
        <taxon>Nematoda</taxon>
        <taxon>Chromadorea</taxon>
        <taxon>Rhabditida</taxon>
        <taxon>Rhabditina</taxon>
        <taxon>Rhabditomorpha</taxon>
        <taxon>Strongyloidea</taxon>
        <taxon>Ancylostomatidae</taxon>
        <taxon>Bunostominae</taxon>
        <taxon>Necator</taxon>
    </lineage>
</organism>
<evidence type="ECO:0000313" key="3">
    <source>
        <dbReference type="Proteomes" id="UP001303046"/>
    </source>
</evidence>
<evidence type="ECO:0000313" key="2">
    <source>
        <dbReference type="EMBL" id="KAK6735156.1"/>
    </source>
</evidence>
<gene>
    <name evidence="2" type="primary">Necator_chrII.g6171</name>
    <name evidence="2" type="ORF">RB195_018378</name>
</gene>
<feature type="compositionally biased region" description="Acidic residues" evidence="1">
    <location>
        <begin position="38"/>
        <end position="47"/>
    </location>
</feature>
<accession>A0ABR1C9I1</accession>
<reference evidence="2 3" key="1">
    <citation type="submission" date="2023-08" db="EMBL/GenBank/DDBJ databases">
        <title>A Necator americanus chromosomal reference genome.</title>
        <authorList>
            <person name="Ilik V."/>
            <person name="Petrzelkova K.J."/>
            <person name="Pardy F."/>
            <person name="Fuh T."/>
            <person name="Niatou-Singa F.S."/>
            <person name="Gouil Q."/>
            <person name="Baker L."/>
            <person name="Ritchie M.E."/>
            <person name="Jex A.R."/>
            <person name="Gazzola D."/>
            <person name="Li H."/>
            <person name="Toshio Fujiwara R."/>
            <person name="Zhan B."/>
            <person name="Aroian R.V."/>
            <person name="Pafco B."/>
            <person name="Schwarz E.M."/>
        </authorList>
    </citation>
    <scope>NUCLEOTIDE SEQUENCE [LARGE SCALE GENOMIC DNA]</scope>
    <source>
        <strain evidence="2 3">Aroian</strain>
        <tissue evidence="2">Whole animal</tissue>
    </source>
</reference>
<keyword evidence="3" id="KW-1185">Reference proteome</keyword>
<proteinExistence type="predicted"/>
<feature type="region of interest" description="Disordered" evidence="1">
    <location>
        <begin position="1"/>
        <end position="59"/>
    </location>
</feature>
<sequence length="205" mass="22868">MLTARLDKTKSMRENMGTKLGHTSLNLQKYDDVKSGENDEEDGEIDERVDNGVQENSTPSCHNEELYAEVDVVYRRMTSKRSPSKEVATENRLRFFGHILRRRTDRLVQRVLLRGPEEYGYGIAKNALIPCKLSQKIEKVGQSYVQGQHTLGKMRVTASAGGSSPPIKSTKSRVSKEVGGVGVLVNTSMATGIKSFEQHSIRIGR</sequence>
<evidence type="ECO:0000256" key="1">
    <source>
        <dbReference type="SAM" id="MobiDB-lite"/>
    </source>
</evidence>
<protein>
    <submittedName>
        <fullName evidence="2">Uncharacterized protein</fullName>
    </submittedName>
</protein>
<dbReference type="EMBL" id="JAVFWL010000002">
    <property type="protein sequence ID" value="KAK6735156.1"/>
    <property type="molecule type" value="Genomic_DNA"/>
</dbReference>
<feature type="compositionally biased region" description="Basic and acidic residues" evidence="1">
    <location>
        <begin position="1"/>
        <end position="13"/>
    </location>
</feature>
<name>A0ABR1C9I1_NECAM</name>
<comment type="caution">
    <text evidence="2">The sequence shown here is derived from an EMBL/GenBank/DDBJ whole genome shotgun (WGS) entry which is preliminary data.</text>
</comment>
<dbReference type="Proteomes" id="UP001303046">
    <property type="component" value="Unassembled WGS sequence"/>
</dbReference>